<reference evidence="1 2" key="1">
    <citation type="journal article" date="2011" name="Front. Microbiol.">
        <title>Genomic signatures of strain selection and enhancement in Bacillus atrophaeus var. globigii, a historical biowarfare simulant.</title>
        <authorList>
            <person name="Gibbons H.S."/>
            <person name="Broomall S.M."/>
            <person name="McNew L.A."/>
            <person name="Daligault H."/>
            <person name="Chapman C."/>
            <person name="Bruce D."/>
            <person name="Karavis M."/>
            <person name="Krepps M."/>
            <person name="McGregor P.A."/>
            <person name="Hong C."/>
            <person name="Park K.H."/>
            <person name="Akmal A."/>
            <person name="Feldman A."/>
            <person name="Lin J.S."/>
            <person name="Chang W.E."/>
            <person name="Higgs B.W."/>
            <person name="Demirev P."/>
            <person name="Lindquist J."/>
            <person name="Liem A."/>
            <person name="Fochler E."/>
            <person name="Read T.D."/>
            <person name="Tapia R."/>
            <person name="Johnson S."/>
            <person name="Bishop-Lilly K.A."/>
            <person name="Detter C."/>
            <person name="Han C."/>
            <person name="Sozhamannan S."/>
            <person name="Rosenzweig C.N."/>
            <person name="Skowronski E.W."/>
        </authorList>
    </citation>
    <scope>NUCLEOTIDE SEQUENCE [LARGE SCALE GENOMIC DNA]</scope>
    <source>
        <strain evidence="1 2">AK5</strain>
    </source>
</reference>
<dbReference type="InterPro" id="IPR010775">
    <property type="entry name" value="DUF1365"/>
</dbReference>
<comment type="caution">
    <text evidence="1">The sequence shown here is derived from an EMBL/GenBank/DDBJ whole genome shotgun (WGS) entry which is preliminary data.</text>
</comment>
<keyword evidence="2" id="KW-1185">Reference proteome</keyword>
<dbReference type="EMBL" id="PIPI01000001">
    <property type="protein sequence ID" value="RUO22094.1"/>
    <property type="molecule type" value="Genomic_DNA"/>
</dbReference>
<evidence type="ECO:0000313" key="1">
    <source>
        <dbReference type="EMBL" id="RUO22094.1"/>
    </source>
</evidence>
<dbReference type="Pfam" id="PF07103">
    <property type="entry name" value="DUF1365"/>
    <property type="match status" value="1"/>
</dbReference>
<gene>
    <name evidence="1" type="ORF">CWE06_02570</name>
</gene>
<proteinExistence type="predicted"/>
<organism evidence="1 2">
    <name type="scientific">Aliidiomarina haloalkalitolerans</name>
    <dbReference type="NCBI Taxonomy" id="859059"/>
    <lineage>
        <taxon>Bacteria</taxon>
        <taxon>Pseudomonadati</taxon>
        <taxon>Pseudomonadota</taxon>
        <taxon>Gammaproteobacteria</taxon>
        <taxon>Alteromonadales</taxon>
        <taxon>Idiomarinaceae</taxon>
        <taxon>Aliidiomarina</taxon>
    </lineage>
</organism>
<dbReference type="PANTHER" id="PTHR33973">
    <property type="entry name" value="OS07G0153300 PROTEIN"/>
    <property type="match status" value="1"/>
</dbReference>
<dbReference type="PANTHER" id="PTHR33973:SF4">
    <property type="entry name" value="OS07G0153300 PROTEIN"/>
    <property type="match status" value="1"/>
</dbReference>
<sequence length="253" mass="29835">MSNHAVYIGHVGHQRYTPKRHGFRYQLSQWWLDLDDLATAGDNSRLLRVDGGFAAFSLRQQDYLRDEPRESNESLADCVRRKMSELAERELTGRVYLLGNVRCFGVYFSPLNCYYLENDDGEFTHVLAEVSNTPWNERHYYLLALDQALEHEKAFHVSPFNPIDMDYRWRLELPKFVADSPLGVQIELWRQEKIFTASMRLKRMPLNRSSIRYVFKQTPWMTAKAVAAIYWQALRLIVKRVPFYGHPGKNKRQ</sequence>
<accession>A0A432VZI7</accession>
<dbReference type="AlphaFoldDB" id="A0A432VZI7"/>
<dbReference type="OrthoDB" id="9778801at2"/>
<dbReference type="Proteomes" id="UP000288212">
    <property type="component" value="Unassembled WGS sequence"/>
</dbReference>
<evidence type="ECO:0000313" key="2">
    <source>
        <dbReference type="Proteomes" id="UP000288212"/>
    </source>
</evidence>
<protein>
    <submittedName>
        <fullName evidence="1">DUF1365 domain-containing protein</fullName>
    </submittedName>
</protein>
<name>A0A432VZI7_9GAMM</name>